<accession>A0A135HNN1</accession>
<organism evidence="1 2">
    <name type="scientific">Paramesorhizobium deserti</name>
    <dbReference type="NCBI Taxonomy" id="1494590"/>
    <lineage>
        <taxon>Bacteria</taxon>
        <taxon>Pseudomonadati</taxon>
        <taxon>Pseudomonadota</taxon>
        <taxon>Alphaproteobacteria</taxon>
        <taxon>Hyphomicrobiales</taxon>
        <taxon>Phyllobacteriaceae</taxon>
        <taxon>Paramesorhizobium</taxon>
    </lineage>
</organism>
<dbReference type="EMBL" id="LNTU01000041">
    <property type="protein sequence ID" value="KXF74746.1"/>
    <property type="molecule type" value="Genomic_DNA"/>
</dbReference>
<proteinExistence type="predicted"/>
<protein>
    <submittedName>
        <fullName evidence="1">Uncharacterized protein</fullName>
    </submittedName>
</protein>
<keyword evidence="2" id="KW-1185">Reference proteome</keyword>
<dbReference type="Proteomes" id="UP000070107">
    <property type="component" value="Unassembled WGS sequence"/>
</dbReference>
<reference evidence="1 2" key="1">
    <citation type="submission" date="2015-11" db="EMBL/GenBank/DDBJ databases">
        <title>Draft genome sequence of Paramesorhizobium deserti A-3-E, a strain highly resistant to diverse beta-lactam antibiotics.</title>
        <authorList>
            <person name="Lv R."/>
            <person name="Yang X."/>
            <person name="Fang N."/>
            <person name="Guo J."/>
            <person name="Luo X."/>
            <person name="Peng F."/>
            <person name="Yang R."/>
            <person name="Cui Y."/>
            <person name="Fang C."/>
            <person name="Song Y."/>
        </authorList>
    </citation>
    <scope>NUCLEOTIDE SEQUENCE [LARGE SCALE GENOMIC DNA]</scope>
    <source>
        <strain evidence="1 2">A-3-E</strain>
    </source>
</reference>
<comment type="caution">
    <text evidence="1">The sequence shown here is derived from an EMBL/GenBank/DDBJ whole genome shotgun (WGS) entry which is preliminary data.</text>
</comment>
<evidence type="ECO:0000313" key="2">
    <source>
        <dbReference type="Proteomes" id="UP000070107"/>
    </source>
</evidence>
<sequence>MMRRSFLVMVTLAPLVAVVPTVIEQERRTGRHGSIHSKFCLRGLAARRRPAVRIYTLSSSSPIDCLAVMPAVMLPLDIIPAVMPANGNKNAGQMFVGSEHPASPATRALDARILRSFA</sequence>
<gene>
    <name evidence="1" type="ORF">ATN84_22960</name>
</gene>
<dbReference type="AlphaFoldDB" id="A0A135HNN1"/>
<evidence type="ECO:0000313" key="1">
    <source>
        <dbReference type="EMBL" id="KXF74746.1"/>
    </source>
</evidence>
<name>A0A135HNN1_9HYPH</name>